<dbReference type="SUPFAM" id="SSF47203">
    <property type="entry name" value="Acyl-CoA dehydrogenase C-terminal domain-like"/>
    <property type="match status" value="2"/>
</dbReference>
<feature type="compositionally biased region" description="Basic and acidic residues" evidence="11">
    <location>
        <begin position="1"/>
        <end position="12"/>
    </location>
</feature>
<dbReference type="FunFam" id="1.20.140.10:FF:000007">
    <property type="entry name" value="Acyl-coenzyme A oxidase"/>
    <property type="match status" value="1"/>
</dbReference>
<dbReference type="InterPro" id="IPR036250">
    <property type="entry name" value="AcylCo_DH-like_C"/>
</dbReference>
<keyword evidence="10" id="KW-0576">Peroxisome</keyword>
<dbReference type="Pfam" id="PF22924">
    <property type="entry name" value="ACOX_C_alpha1"/>
    <property type="match status" value="1"/>
</dbReference>
<keyword evidence="9" id="KW-0443">Lipid metabolism</keyword>
<dbReference type="RefSeq" id="WP_082908544.1">
    <property type="nucleotide sequence ID" value="NZ_CP015961.1"/>
</dbReference>
<dbReference type="InterPro" id="IPR006091">
    <property type="entry name" value="Acyl-CoA_Oxase/DH_mid-dom"/>
</dbReference>
<dbReference type="Pfam" id="PF02770">
    <property type="entry name" value="Acyl-CoA_dh_M"/>
    <property type="match status" value="1"/>
</dbReference>
<reference evidence="16 17" key="1">
    <citation type="submission" date="2016-06" db="EMBL/GenBank/DDBJ databases">
        <title>Complete genome sequence of a saline-alkali tolerant type strain Dietzia timorensis ID05-A0528T.</title>
        <authorList>
            <person name="Wu X."/>
        </authorList>
    </citation>
    <scope>NUCLEOTIDE SEQUENCE [LARGE SCALE GENOMIC DNA]</scope>
    <source>
        <strain evidence="16 17">ID05-A0528</strain>
    </source>
</reference>
<dbReference type="InterPro" id="IPR002655">
    <property type="entry name" value="Acyl-CoA_oxidase_C"/>
</dbReference>
<dbReference type="FunFam" id="1.20.140.10:FF:000010">
    <property type="entry name" value="Acyl-coenzyme A oxidase"/>
    <property type="match status" value="1"/>
</dbReference>
<keyword evidence="17" id="KW-1185">Reference proteome</keyword>
<dbReference type="InterPro" id="IPR055060">
    <property type="entry name" value="ACOX_C_alpha1"/>
</dbReference>
<dbReference type="InterPro" id="IPR037069">
    <property type="entry name" value="AcylCoA_DH/ox_N_sf"/>
</dbReference>
<evidence type="ECO:0000256" key="5">
    <source>
        <dbReference type="ARBA" id="ARBA00022630"/>
    </source>
</evidence>
<dbReference type="InterPro" id="IPR046373">
    <property type="entry name" value="Acyl-CoA_Oxase/DH_mid-dom_sf"/>
</dbReference>
<dbReference type="STRING" id="499555.BJL86_0510"/>
<feature type="domain" description="Acyl-CoA oxidase/dehydrogenase middle" evidence="13">
    <location>
        <begin position="158"/>
        <end position="273"/>
    </location>
</feature>
<evidence type="ECO:0000256" key="3">
    <source>
        <dbReference type="ARBA" id="ARBA00006288"/>
    </source>
</evidence>
<comment type="cofactor">
    <cofactor evidence="1">
        <name>FAD</name>
        <dbReference type="ChEBI" id="CHEBI:57692"/>
    </cofactor>
</comment>
<feature type="domain" description="Acyl-CoA oxidase C-alpha1" evidence="15">
    <location>
        <begin position="309"/>
        <end position="466"/>
    </location>
</feature>
<dbReference type="PANTHER" id="PTHR10909">
    <property type="entry name" value="ELECTRON TRANSPORT OXIDOREDUCTASE"/>
    <property type="match status" value="1"/>
</dbReference>
<evidence type="ECO:0000256" key="1">
    <source>
        <dbReference type="ARBA" id="ARBA00001974"/>
    </source>
</evidence>
<dbReference type="GO" id="GO:0003997">
    <property type="term" value="F:acyl-CoA oxidase activity"/>
    <property type="evidence" value="ECO:0007669"/>
    <property type="project" value="UniProtKB-EC"/>
</dbReference>
<name>A0A173LGF5_9ACTN</name>
<dbReference type="EC" id="1.3.3.6" evidence="4"/>
<evidence type="ECO:0000256" key="10">
    <source>
        <dbReference type="ARBA" id="ARBA00023140"/>
    </source>
</evidence>
<evidence type="ECO:0000256" key="6">
    <source>
        <dbReference type="ARBA" id="ARBA00022827"/>
    </source>
</evidence>
<dbReference type="SUPFAM" id="SSF56645">
    <property type="entry name" value="Acyl-CoA dehydrogenase NM domain-like"/>
    <property type="match status" value="1"/>
</dbReference>
<dbReference type="PIRSF" id="PIRSF000168">
    <property type="entry name" value="Acyl-CoA_oxidase"/>
    <property type="match status" value="1"/>
</dbReference>
<dbReference type="InterPro" id="IPR013786">
    <property type="entry name" value="AcylCoA_DH/ox_N"/>
</dbReference>
<dbReference type="AlphaFoldDB" id="A0A173LGF5"/>
<evidence type="ECO:0000313" key="17">
    <source>
        <dbReference type="Proteomes" id="UP000186104"/>
    </source>
</evidence>
<organism evidence="16 17">
    <name type="scientific">Dietzia timorensis</name>
    <dbReference type="NCBI Taxonomy" id="499555"/>
    <lineage>
        <taxon>Bacteria</taxon>
        <taxon>Bacillati</taxon>
        <taxon>Actinomycetota</taxon>
        <taxon>Actinomycetes</taxon>
        <taxon>Mycobacteriales</taxon>
        <taxon>Dietziaceae</taxon>
        <taxon>Dietzia</taxon>
    </lineage>
</organism>
<protein>
    <recommendedName>
        <fullName evidence="4">acyl-CoA oxidase</fullName>
        <ecNumber evidence="4">1.3.3.6</ecNumber>
    </recommendedName>
</protein>
<keyword evidence="7" id="KW-0276">Fatty acid metabolism</keyword>
<evidence type="ECO:0000313" key="16">
    <source>
        <dbReference type="EMBL" id="ANI91315.1"/>
    </source>
</evidence>
<comment type="subcellular location">
    <subcellularLocation>
        <location evidence="2">Peroxisome</location>
    </subcellularLocation>
</comment>
<evidence type="ECO:0000259" key="15">
    <source>
        <dbReference type="Pfam" id="PF22924"/>
    </source>
</evidence>
<dbReference type="Pfam" id="PF01756">
    <property type="entry name" value="ACOX"/>
    <property type="match status" value="1"/>
</dbReference>
<proteinExistence type="inferred from homology"/>
<evidence type="ECO:0000256" key="11">
    <source>
        <dbReference type="SAM" id="MobiDB-lite"/>
    </source>
</evidence>
<dbReference type="GO" id="GO:0071949">
    <property type="term" value="F:FAD binding"/>
    <property type="evidence" value="ECO:0007669"/>
    <property type="project" value="InterPro"/>
</dbReference>
<evidence type="ECO:0000256" key="7">
    <source>
        <dbReference type="ARBA" id="ARBA00022832"/>
    </source>
</evidence>
<dbReference type="GO" id="GO:0005504">
    <property type="term" value="F:fatty acid binding"/>
    <property type="evidence" value="ECO:0007669"/>
    <property type="project" value="TreeGrafter"/>
</dbReference>
<sequence>MSAKDSSDKSAIEQDAQADRTTSSHRTHFPEPSVALLQKALDGQWPEAREEVRNKITEDMLPALDIDRTAYRDKVLRDLNTLAEGGFAKAAFKEEDSGTGETGKALTAFEMLGMVDLSTMVKSGVQWGLWGGAVSNLGGKEIRQKYLPGTIDLSIVGCFAMTEIGGGSDVQNLTTEATFDPETQEFIINSPTPAAQKAYIGGAGRDAQYAAVFAQLITKGPDDAEAESNGVHCFVVQIRDDEGNDLPGVTTGDHGPKGGLPGVDNGTIIFDHVRIPKSNLLNRFGDVEADGTYTSPIESSGKRFFTTLGALIRGRVSVGAASGAAARLALSIGTQYALRRRQFEHPSTSDAVLLLDYREHQRRLMPRIAQAYAYGIAQNAIISELHAFEANPDSYDELERRQLETHAAGIKATVSGWANDTVNEMRLACGGAGYMAENRLTGIRADLDVFSTFEGDNVVLTQLVAKEQLTAYANEFSDMDPVHLVGTVVGTVGDMVQERVRATTLWQKIVDSVTDRENTDLLERGHQLRLLTDREEHLVETAAQRMRRADSNDKISAFDTFNGAQDHILAVGRAHMDLYVFDRFIEVIDKIQEEDPATAEVLDALLDLYFLDIVDKNKGWFLEHNRLTTERTKAATAAYNRLCRSLSYYAADLIEAFGIPDLLTDVPMLREAGVDPEDGEQPAGFKA</sequence>
<gene>
    <name evidence="16" type="ORF">BJL86_0510</name>
</gene>
<dbReference type="InterPro" id="IPR012258">
    <property type="entry name" value="Acyl-CoA_oxidase"/>
</dbReference>
<accession>A0A173LGF5</accession>
<evidence type="ECO:0000259" key="12">
    <source>
        <dbReference type="Pfam" id="PF01756"/>
    </source>
</evidence>
<dbReference type="EMBL" id="CP015961">
    <property type="protein sequence ID" value="ANI91315.1"/>
    <property type="molecule type" value="Genomic_DNA"/>
</dbReference>
<keyword evidence="5" id="KW-0285">Flavoprotein</keyword>
<feature type="domain" description="Acyl-CoA oxidase C-terminal" evidence="12">
    <location>
        <begin position="535"/>
        <end position="661"/>
    </location>
</feature>
<dbReference type="Pfam" id="PF02771">
    <property type="entry name" value="Acyl-CoA_dh_N"/>
    <property type="match status" value="1"/>
</dbReference>
<dbReference type="Proteomes" id="UP000186104">
    <property type="component" value="Chromosome"/>
</dbReference>
<feature type="region of interest" description="Disordered" evidence="11">
    <location>
        <begin position="1"/>
        <end position="31"/>
    </location>
</feature>
<keyword evidence="8" id="KW-0560">Oxidoreductase</keyword>
<evidence type="ECO:0000259" key="14">
    <source>
        <dbReference type="Pfam" id="PF02771"/>
    </source>
</evidence>
<dbReference type="OrthoDB" id="1144545at2"/>
<dbReference type="FunFam" id="2.40.110.10:FF:000005">
    <property type="entry name" value="Acyl-coenzyme A oxidase"/>
    <property type="match status" value="1"/>
</dbReference>
<dbReference type="Gene3D" id="2.40.110.10">
    <property type="entry name" value="Butyryl-CoA Dehydrogenase, subunit A, domain 2"/>
    <property type="match status" value="1"/>
</dbReference>
<evidence type="ECO:0000256" key="4">
    <source>
        <dbReference type="ARBA" id="ARBA00012870"/>
    </source>
</evidence>
<dbReference type="KEGG" id="dtm:BJL86_0510"/>
<evidence type="ECO:0000256" key="8">
    <source>
        <dbReference type="ARBA" id="ARBA00023002"/>
    </source>
</evidence>
<dbReference type="GO" id="GO:0033540">
    <property type="term" value="P:fatty acid beta-oxidation using acyl-CoA oxidase"/>
    <property type="evidence" value="ECO:0007669"/>
    <property type="project" value="TreeGrafter"/>
</dbReference>
<evidence type="ECO:0000259" key="13">
    <source>
        <dbReference type="Pfam" id="PF02770"/>
    </source>
</evidence>
<comment type="similarity">
    <text evidence="3">Belongs to the acyl-CoA oxidase family.</text>
</comment>
<dbReference type="Gene3D" id="1.10.540.10">
    <property type="entry name" value="Acyl-CoA dehydrogenase/oxidase, N-terminal domain"/>
    <property type="match status" value="1"/>
</dbReference>
<evidence type="ECO:0000256" key="9">
    <source>
        <dbReference type="ARBA" id="ARBA00023098"/>
    </source>
</evidence>
<dbReference type="GO" id="GO:0055088">
    <property type="term" value="P:lipid homeostasis"/>
    <property type="evidence" value="ECO:0007669"/>
    <property type="project" value="TreeGrafter"/>
</dbReference>
<feature type="domain" description="Acyl-CoA dehydrogenase/oxidase N-terminal" evidence="14">
    <location>
        <begin position="48"/>
        <end position="151"/>
    </location>
</feature>
<keyword evidence="6" id="KW-0274">FAD</keyword>
<dbReference type="Gene3D" id="1.20.140.10">
    <property type="entry name" value="Butyryl-CoA Dehydrogenase, subunit A, domain 3"/>
    <property type="match status" value="2"/>
</dbReference>
<dbReference type="InterPro" id="IPR009100">
    <property type="entry name" value="AcylCoA_DH/oxidase_NM_dom_sf"/>
</dbReference>
<evidence type="ECO:0000256" key="2">
    <source>
        <dbReference type="ARBA" id="ARBA00004275"/>
    </source>
</evidence>